<dbReference type="Pfam" id="PF00400">
    <property type="entry name" value="WD40"/>
    <property type="match status" value="1"/>
</dbReference>
<dbReference type="InterPro" id="IPR036322">
    <property type="entry name" value="WD40_repeat_dom_sf"/>
</dbReference>
<evidence type="ECO:0000259" key="4">
    <source>
        <dbReference type="Pfam" id="PF00646"/>
    </source>
</evidence>
<dbReference type="EMBL" id="JAVXUP010001013">
    <property type="protein sequence ID" value="KAK3017296.1"/>
    <property type="molecule type" value="Genomic_DNA"/>
</dbReference>
<dbReference type="Gene3D" id="1.20.1280.50">
    <property type="match status" value="1"/>
</dbReference>
<comment type="caution">
    <text evidence="5">The sequence shown here is derived from an EMBL/GenBank/DDBJ whole genome shotgun (WGS) entry which is preliminary data.</text>
</comment>
<feature type="region of interest" description="Disordered" evidence="3">
    <location>
        <begin position="1"/>
        <end position="25"/>
    </location>
</feature>
<gene>
    <name evidence="5" type="ORF">RJ639_006400</name>
</gene>
<dbReference type="PANTHER" id="PTHR44436:SF1">
    <property type="entry name" value="F-BOX_WD REPEAT-CONTAINING PROTEIN 2"/>
    <property type="match status" value="1"/>
</dbReference>
<keyword evidence="1" id="KW-0853">WD repeat</keyword>
<dbReference type="Gene3D" id="2.130.10.10">
    <property type="entry name" value="YVTN repeat-like/Quinoprotein amine dehydrogenase"/>
    <property type="match status" value="1"/>
</dbReference>
<keyword evidence="6" id="KW-1185">Reference proteome</keyword>
<dbReference type="InterPro" id="IPR042627">
    <property type="entry name" value="FBXW2"/>
</dbReference>
<dbReference type="InterPro" id="IPR001810">
    <property type="entry name" value="F-box_dom"/>
</dbReference>
<dbReference type="CDD" id="cd09917">
    <property type="entry name" value="F-box_SF"/>
    <property type="match status" value="1"/>
</dbReference>
<evidence type="ECO:0000313" key="5">
    <source>
        <dbReference type="EMBL" id="KAK3017296.1"/>
    </source>
</evidence>
<name>A0AA89AZQ3_9ASTE</name>
<dbReference type="SMART" id="SM00320">
    <property type="entry name" value="WD40"/>
    <property type="match status" value="3"/>
</dbReference>
<dbReference type="Pfam" id="PF00646">
    <property type="entry name" value="F-box"/>
    <property type="match status" value="1"/>
</dbReference>
<evidence type="ECO:0000256" key="2">
    <source>
        <dbReference type="ARBA" id="ARBA00022737"/>
    </source>
</evidence>
<dbReference type="PANTHER" id="PTHR44436">
    <property type="entry name" value="F-BOX/WD REPEAT-CONTAINING PROTEIN 2"/>
    <property type="match status" value="1"/>
</dbReference>
<evidence type="ECO:0000256" key="3">
    <source>
        <dbReference type="SAM" id="MobiDB-lite"/>
    </source>
</evidence>
<keyword evidence="2" id="KW-0677">Repeat</keyword>
<dbReference type="Proteomes" id="UP001188597">
    <property type="component" value="Unassembled WGS sequence"/>
</dbReference>
<protein>
    <recommendedName>
        <fullName evidence="4">F-box domain-containing protein</fullName>
    </recommendedName>
</protein>
<dbReference type="InterPro" id="IPR015943">
    <property type="entry name" value="WD40/YVTN_repeat-like_dom_sf"/>
</dbReference>
<accession>A0AA89AZQ3</accession>
<dbReference type="AlphaFoldDB" id="A0AA89AZQ3"/>
<sequence>MEPTNSAARPPWKTRSKEASTTTSTTTTIQALSPDILCIIFSFVDLFDLVRLSAVCKSWSARRNRGQRKKIETELRRKKSGISTLCFNPSSHLLFAGSFAGHASCWDLRRTRKPVWETRVSPNVIHSIHHLRNDTRTFVMGGIDGVLRVADQQTGEVVSRYIIEGRSSSSSVPGGSRRLVERKKARRIAENTRLDLMPRTSRPYINCVTVGMQKVVTTHPDNYVRVWKFDK</sequence>
<evidence type="ECO:0000256" key="1">
    <source>
        <dbReference type="ARBA" id="ARBA00022574"/>
    </source>
</evidence>
<dbReference type="SUPFAM" id="SSF50978">
    <property type="entry name" value="WD40 repeat-like"/>
    <property type="match status" value="1"/>
</dbReference>
<evidence type="ECO:0000313" key="6">
    <source>
        <dbReference type="Proteomes" id="UP001188597"/>
    </source>
</evidence>
<proteinExistence type="predicted"/>
<reference evidence="5" key="1">
    <citation type="submission" date="2022-12" db="EMBL/GenBank/DDBJ databases">
        <title>Draft genome assemblies for two species of Escallonia (Escalloniales).</title>
        <authorList>
            <person name="Chanderbali A."/>
            <person name="Dervinis C."/>
            <person name="Anghel I."/>
            <person name="Soltis D."/>
            <person name="Soltis P."/>
            <person name="Zapata F."/>
        </authorList>
    </citation>
    <scope>NUCLEOTIDE SEQUENCE</scope>
    <source>
        <strain evidence="5">UCBG64.0493</strain>
        <tissue evidence="5">Leaf</tissue>
    </source>
</reference>
<feature type="domain" description="F-box" evidence="4">
    <location>
        <begin position="31"/>
        <end position="60"/>
    </location>
</feature>
<organism evidence="5 6">
    <name type="scientific">Escallonia herrerae</name>
    <dbReference type="NCBI Taxonomy" id="1293975"/>
    <lineage>
        <taxon>Eukaryota</taxon>
        <taxon>Viridiplantae</taxon>
        <taxon>Streptophyta</taxon>
        <taxon>Embryophyta</taxon>
        <taxon>Tracheophyta</taxon>
        <taxon>Spermatophyta</taxon>
        <taxon>Magnoliopsida</taxon>
        <taxon>eudicotyledons</taxon>
        <taxon>Gunneridae</taxon>
        <taxon>Pentapetalae</taxon>
        <taxon>asterids</taxon>
        <taxon>campanulids</taxon>
        <taxon>Escalloniales</taxon>
        <taxon>Escalloniaceae</taxon>
        <taxon>Escallonia</taxon>
    </lineage>
</organism>
<dbReference type="InterPro" id="IPR001680">
    <property type="entry name" value="WD40_rpt"/>
</dbReference>